<keyword evidence="4" id="KW-1185">Reference proteome</keyword>
<proteinExistence type="predicted"/>
<sequence>MKRPVPTTLALTTLTLAIASALVSATNPPAAALADTTPPVITVDVRSSDGQGAWIGWYKDAVSAMLRATDDDGIARLSYQLTGAQTGEGSLAGPLLPVTISAEGLTTIAITATDTAGNTATRSYGVGIDRTAPTATSNFVGGVPRNDNRTIDYSCTDPGDPPGAIVSCTATHDGAPFASGTRIDTSRTGRHVVVITAADRVGHTTQRTVIYDVTRYVLLSPPVIEGNPTTVKVGQPLRASGGVFEPTPDRFTYEWVIDGVVVSQENPFIPRAAHLGKRISLRAFVSDAGPGFGNQTRTTPVGDVLVQDDLRITRVPEIYTDTEPWPATARPGGVLQAGPAGFTPTPSSVTYRWYAGDEQVGTGREYTVQPADVGKTITMDAYATTPDPSYLDTATPRVSSVKVQPHVFQTQKSPAVTGHADIGGTLTITDGAVTPATPPASTRWSIDGTVAATSKALTLTRAHAGRTVSCHQVFTAPGYADLTLPCTFPGGATSVTIPRTDDTGGPGSDAAWAITARAGINGRAKFGRKLRAILPRLSAPAASYTYQWLRDNRPIKNATTATYKIRTSDRGRKIRVRITATSPTGTVLVSTAKAKRVRR</sequence>
<keyword evidence="2" id="KW-0732">Signal</keyword>
<organism evidence="3 4">
    <name type="scientific">Nocardioides humi</name>
    <dbReference type="NCBI Taxonomy" id="449461"/>
    <lineage>
        <taxon>Bacteria</taxon>
        <taxon>Bacillati</taxon>
        <taxon>Actinomycetota</taxon>
        <taxon>Actinomycetes</taxon>
        <taxon>Propionibacteriales</taxon>
        <taxon>Nocardioidaceae</taxon>
        <taxon>Nocardioides</taxon>
    </lineage>
</organism>
<name>A0ABN2BIX6_9ACTN</name>
<evidence type="ECO:0000313" key="4">
    <source>
        <dbReference type="Proteomes" id="UP001500842"/>
    </source>
</evidence>
<accession>A0ABN2BIX6</accession>
<feature type="signal peptide" evidence="2">
    <location>
        <begin position="1"/>
        <end position="25"/>
    </location>
</feature>
<evidence type="ECO:0000256" key="1">
    <source>
        <dbReference type="SAM" id="MobiDB-lite"/>
    </source>
</evidence>
<evidence type="ECO:0000256" key="2">
    <source>
        <dbReference type="SAM" id="SignalP"/>
    </source>
</evidence>
<feature type="region of interest" description="Disordered" evidence="1">
    <location>
        <begin position="322"/>
        <end position="341"/>
    </location>
</feature>
<protein>
    <submittedName>
        <fullName evidence="3">Uncharacterized protein</fullName>
    </submittedName>
</protein>
<comment type="caution">
    <text evidence="3">The sequence shown here is derived from an EMBL/GenBank/DDBJ whole genome shotgun (WGS) entry which is preliminary data.</text>
</comment>
<dbReference type="Proteomes" id="UP001500842">
    <property type="component" value="Unassembled WGS sequence"/>
</dbReference>
<dbReference type="Gene3D" id="2.60.40.10">
    <property type="entry name" value="Immunoglobulins"/>
    <property type="match status" value="1"/>
</dbReference>
<dbReference type="RefSeq" id="WP_344113668.1">
    <property type="nucleotide sequence ID" value="NZ_BAAAOR010000037.1"/>
</dbReference>
<gene>
    <name evidence="3" type="ORF">GCM10009788_48390</name>
</gene>
<dbReference type="EMBL" id="BAAAOR010000037">
    <property type="protein sequence ID" value="GAA1539850.1"/>
    <property type="molecule type" value="Genomic_DNA"/>
</dbReference>
<dbReference type="InterPro" id="IPR013783">
    <property type="entry name" value="Ig-like_fold"/>
</dbReference>
<evidence type="ECO:0000313" key="3">
    <source>
        <dbReference type="EMBL" id="GAA1539850.1"/>
    </source>
</evidence>
<reference evidence="3 4" key="1">
    <citation type="journal article" date="2019" name="Int. J. Syst. Evol. Microbiol.">
        <title>The Global Catalogue of Microorganisms (GCM) 10K type strain sequencing project: providing services to taxonomists for standard genome sequencing and annotation.</title>
        <authorList>
            <consortium name="The Broad Institute Genomics Platform"/>
            <consortium name="The Broad Institute Genome Sequencing Center for Infectious Disease"/>
            <person name="Wu L."/>
            <person name="Ma J."/>
        </authorList>
    </citation>
    <scope>NUCLEOTIDE SEQUENCE [LARGE SCALE GENOMIC DNA]</scope>
    <source>
        <strain evidence="3 4">JCM 14942</strain>
    </source>
</reference>
<feature type="chain" id="PRO_5045550486" evidence="2">
    <location>
        <begin position="26"/>
        <end position="599"/>
    </location>
</feature>
<dbReference type="Gene3D" id="2.60.40.2700">
    <property type="match status" value="2"/>
</dbReference>